<keyword evidence="3" id="KW-1185">Reference proteome</keyword>
<protein>
    <recommendedName>
        <fullName evidence="1">YqgU-like 6-bladed beta-propeller domain-containing protein</fullName>
    </recommendedName>
</protein>
<dbReference type="RefSeq" id="WP_095372576.1">
    <property type="nucleotide sequence ID" value="NZ_CP022983.1"/>
</dbReference>
<evidence type="ECO:0000313" key="3">
    <source>
        <dbReference type="Proteomes" id="UP000215137"/>
    </source>
</evidence>
<dbReference type="Pfam" id="PF21101">
    <property type="entry name" value="YqgU"/>
    <property type="match status" value="1"/>
</dbReference>
<accession>A0A248TLI5</accession>
<dbReference type="InterPro" id="IPR048421">
    <property type="entry name" value="YqgU_beta-prop"/>
</dbReference>
<organism evidence="2 3">
    <name type="scientific">Cytobacillus kochii</name>
    <dbReference type="NCBI Taxonomy" id="859143"/>
    <lineage>
        <taxon>Bacteria</taxon>
        <taxon>Bacillati</taxon>
        <taxon>Bacillota</taxon>
        <taxon>Bacilli</taxon>
        <taxon>Bacillales</taxon>
        <taxon>Bacillaceae</taxon>
        <taxon>Cytobacillus</taxon>
    </lineage>
</organism>
<reference evidence="2 3" key="1">
    <citation type="submission" date="2017-08" db="EMBL/GenBank/DDBJ databases">
        <title>Complete Genome Sequence of Bacillus kochii Oregon-R-modENCODE STRAIN BDGP4, isolated from Drosophila melanogaster gut.</title>
        <authorList>
            <person name="Wan K.H."/>
            <person name="Yu C."/>
            <person name="Park S."/>
            <person name="Hammonds A.S."/>
            <person name="Booth B.W."/>
            <person name="Celniker S.E."/>
        </authorList>
    </citation>
    <scope>NUCLEOTIDE SEQUENCE [LARGE SCALE GENOMIC DNA]</scope>
    <source>
        <strain evidence="2 3">BDGP4</strain>
    </source>
</reference>
<feature type="domain" description="YqgU-like 6-bladed beta-propeller" evidence="1">
    <location>
        <begin position="91"/>
        <end position="352"/>
    </location>
</feature>
<proteinExistence type="predicted"/>
<sequence>MKHKAEHQDYMLILLLFFSTMIIAGCQVNETGDKPPVKETNMTEKQTSKQSVIPLAVSDSDQIFFFGWLDAKHLLFLNHKDETLNKIFKYNIYTGEQELFFEGEAPINNVYISPDQQYIFVQSEPSNQKWRIAIVDHKGDYILQELIDGTELAVSWNQYDPTKLLVSSFAEDWSYTSYLISAETKNMEHISIAEPFVHWLSTDSFVYLDWSTVGPSIVTQLKEQKKTGTAEVKKENVYFVDTFNDLMVTIGVNENHDEEAQYTFMNNDFESVLSFSVPHLTSFSGWMVPQYAMMDKEFLYFKPEYSTDADTYRGSFDFMATDMETGEQTVLLEDMDNEPLSCSNNANACLYGHYLDKIILLDEKEVISLIES</sequence>
<dbReference type="EMBL" id="CP022983">
    <property type="protein sequence ID" value="ASV69012.1"/>
    <property type="molecule type" value="Genomic_DNA"/>
</dbReference>
<evidence type="ECO:0000313" key="2">
    <source>
        <dbReference type="EMBL" id="ASV69012.1"/>
    </source>
</evidence>
<dbReference type="PROSITE" id="PS51257">
    <property type="entry name" value="PROKAR_LIPOPROTEIN"/>
    <property type="match status" value="1"/>
</dbReference>
<dbReference type="Proteomes" id="UP000215137">
    <property type="component" value="Chromosome"/>
</dbReference>
<dbReference type="SUPFAM" id="SSF82171">
    <property type="entry name" value="DPP6 N-terminal domain-like"/>
    <property type="match status" value="1"/>
</dbReference>
<dbReference type="KEGG" id="bko:CKF48_17935"/>
<name>A0A248TLI5_9BACI</name>
<dbReference type="AlphaFoldDB" id="A0A248TLI5"/>
<gene>
    <name evidence="2" type="ORF">CKF48_17935</name>
</gene>
<dbReference type="OrthoDB" id="2168335at2"/>
<evidence type="ECO:0000259" key="1">
    <source>
        <dbReference type="Pfam" id="PF21101"/>
    </source>
</evidence>